<evidence type="ECO:0000256" key="4">
    <source>
        <dbReference type="ARBA" id="ARBA00022723"/>
    </source>
</evidence>
<feature type="binding site" evidence="8 13">
    <location>
        <position position="254"/>
    </location>
    <ligand>
        <name>Zn(2+)</name>
        <dbReference type="ChEBI" id="CHEBI:29105"/>
    </ligand>
</feature>
<dbReference type="Gene3D" id="3.40.50.1980">
    <property type="entry name" value="Nitrogenase molybdenum iron protein domain"/>
    <property type="match status" value="2"/>
</dbReference>
<dbReference type="PIRSF" id="PIRSF000099">
    <property type="entry name" value="Histidinol_dh"/>
    <property type="match status" value="1"/>
</dbReference>
<dbReference type="FunFam" id="3.40.50.1980:FF:000001">
    <property type="entry name" value="Histidinol dehydrogenase"/>
    <property type="match status" value="1"/>
</dbReference>
<dbReference type="OrthoDB" id="9805269at2"/>
<dbReference type="PANTHER" id="PTHR21256:SF2">
    <property type="entry name" value="HISTIDINE BIOSYNTHESIS TRIFUNCTIONAL PROTEIN"/>
    <property type="match status" value="1"/>
</dbReference>
<dbReference type="GO" id="GO:0000105">
    <property type="term" value="P:L-histidine biosynthetic process"/>
    <property type="evidence" value="ECO:0007669"/>
    <property type="project" value="UniProtKB-UniRule"/>
</dbReference>
<dbReference type="PROSITE" id="PS00611">
    <property type="entry name" value="HISOL_DEHYDROGENASE"/>
    <property type="match status" value="1"/>
</dbReference>
<dbReference type="AlphaFoldDB" id="A0A7W2AIM1"/>
<keyword evidence="4 8" id="KW-0479">Metal-binding</keyword>
<name>A0A7W2AIM1_9BACL</name>
<dbReference type="EC" id="1.1.1.23" evidence="3 8"/>
<feature type="binding site" evidence="8 11">
    <location>
        <position position="183"/>
    </location>
    <ligand>
        <name>NAD(+)</name>
        <dbReference type="ChEBI" id="CHEBI:57540"/>
    </ligand>
</feature>
<keyword evidence="6 8" id="KW-0560">Oxidoreductase</keyword>
<dbReference type="InterPro" id="IPR022695">
    <property type="entry name" value="Histidinol_DH_monofunct"/>
</dbReference>
<evidence type="ECO:0000256" key="10">
    <source>
        <dbReference type="PIRSR" id="PIRSR000099-1"/>
    </source>
</evidence>
<feature type="binding site" evidence="8 11">
    <location>
        <position position="206"/>
    </location>
    <ligand>
        <name>NAD(+)</name>
        <dbReference type="ChEBI" id="CHEBI:57540"/>
    </ligand>
</feature>
<dbReference type="GO" id="GO:0051287">
    <property type="term" value="F:NAD binding"/>
    <property type="evidence" value="ECO:0007669"/>
    <property type="project" value="InterPro"/>
</dbReference>
<dbReference type="Pfam" id="PF00815">
    <property type="entry name" value="Histidinol_dh"/>
    <property type="match status" value="1"/>
</dbReference>
<evidence type="ECO:0000256" key="1">
    <source>
        <dbReference type="ARBA" id="ARBA00003850"/>
    </source>
</evidence>
<proteinExistence type="inferred from homology"/>
<dbReference type="GO" id="GO:0008270">
    <property type="term" value="F:zinc ion binding"/>
    <property type="evidence" value="ECO:0007669"/>
    <property type="project" value="UniProtKB-UniRule"/>
</dbReference>
<protein>
    <recommendedName>
        <fullName evidence="3 8">Histidinol dehydrogenase</fullName>
        <shortName evidence="8">HDH</shortName>
        <ecNumber evidence="3 8">1.1.1.23</ecNumber>
    </recommendedName>
</protein>
<evidence type="ECO:0000256" key="6">
    <source>
        <dbReference type="ARBA" id="ARBA00023002"/>
    </source>
</evidence>
<comment type="pathway">
    <text evidence="8">Amino-acid biosynthesis; L-histidine biosynthesis; L-histidine from 5-phospho-alpha-D-ribose 1-diphosphate: step 9/9.</text>
</comment>
<organism evidence="15 16">
    <name type="scientific">Thermoactinomyces daqus</name>
    <dbReference type="NCBI Taxonomy" id="1329516"/>
    <lineage>
        <taxon>Bacteria</taxon>
        <taxon>Bacillati</taxon>
        <taxon>Bacillota</taxon>
        <taxon>Bacilli</taxon>
        <taxon>Bacillales</taxon>
        <taxon>Thermoactinomycetaceae</taxon>
        <taxon>Thermoactinomyces</taxon>
    </lineage>
</organism>
<dbReference type="CDD" id="cd06572">
    <property type="entry name" value="Histidinol_dh"/>
    <property type="match status" value="1"/>
</dbReference>
<dbReference type="SUPFAM" id="SSF53720">
    <property type="entry name" value="ALDH-like"/>
    <property type="match status" value="1"/>
</dbReference>
<feature type="binding site" evidence="8 12">
    <location>
        <position position="407"/>
    </location>
    <ligand>
        <name>substrate</name>
    </ligand>
</feature>
<evidence type="ECO:0000256" key="9">
    <source>
        <dbReference type="PIRNR" id="PIRNR000099"/>
    </source>
</evidence>
<dbReference type="EMBL" id="JACEIP010000011">
    <property type="protein sequence ID" value="MBA4543028.1"/>
    <property type="molecule type" value="Genomic_DNA"/>
</dbReference>
<dbReference type="FunFam" id="3.40.50.1980:FF:000026">
    <property type="entry name" value="Histidinol dehydrogenase"/>
    <property type="match status" value="1"/>
</dbReference>
<feature type="binding site" evidence="8 12">
    <location>
        <position position="254"/>
    </location>
    <ligand>
        <name>substrate</name>
    </ligand>
</feature>
<evidence type="ECO:0000256" key="3">
    <source>
        <dbReference type="ARBA" id="ARBA00012965"/>
    </source>
</evidence>
<comment type="cofactor">
    <cofactor evidence="8 13">
        <name>Zn(2+)</name>
        <dbReference type="ChEBI" id="CHEBI:29105"/>
    </cofactor>
    <text evidence="8 13">Binds 1 zinc ion per subunit.</text>
</comment>
<evidence type="ECO:0000256" key="7">
    <source>
        <dbReference type="ARBA" id="ARBA00049489"/>
    </source>
</evidence>
<sequence>MISIIKKEQLDTRRKNDQDTERERRIVQSIIKQIRQEGDAALFRLTKELDKADLVTLKVSEEEIDEAMGKVEPAFLEALHEAARRISAYHEKQKQNSWFSPEPDGTILGQLIRPLERVGVYVPGGKAAYPSSVLMNVLPAKVAGVPERVMVTPPLPDGTVYAPTLAAARIAGVTSIYKVGGAQAVAALAYGTESIPPVDKIVGPGNVYVALAKQAVYGQVDIDSIAGPSEIVVIADDSANPVYVAADLLSQAEHDPMASAVLITPSPDLAEKVAKEVELQCNRLERREIAAESIRRHGAICVVDDLAEAFAAANQLAPEHLELAIEEPWQWLGKVKHAGAVFLGNFSPEPIGDYFAGPNNVLPTNGTARFFSPLGVDQFVKKTSLISYSREALCRDGKKVMTLARAEGLTAHAASIRVRLDHAKEGEQKGGSKRANR</sequence>
<dbReference type="HAMAP" id="MF_01024">
    <property type="entry name" value="HisD"/>
    <property type="match status" value="1"/>
</dbReference>
<evidence type="ECO:0000256" key="14">
    <source>
        <dbReference type="RuleBase" id="RU004175"/>
    </source>
</evidence>
<keyword evidence="8 11" id="KW-0520">NAD</keyword>
<dbReference type="InterPro" id="IPR001692">
    <property type="entry name" value="Histidinol_DH_CS"/>
</dbReference>
<feature type="active site" description="Proton acceptor" evidence="8 10">
    <location>
        <position position="319"/>
    </location>
</feature>
<evidence type="ECO:0000256" key="12">
    <source>
        <dbReference type="PIRSR" id="PIRSR000099-3"/>
    </source>
</evidence>
<comment type="similarity">
    <text evidence="2 8 9 14">Belongs to the histidinol dehydrogenase family.</text>
</comment>
<dbReference type="PRINTS" id="PR00083">
    <property type="entry name" value="HOLDHDRGNASE"/>
</dbReference>
<feature type="binding site" evidence="8 13">
    <location>
        <position position="251"/>
    </location>
    <ligand>
        <name>Zn(2+)</name>
        <dbReference type="ChEBI" id="CHEBI:29105"/>
    </ligand>
</feature>
<evidence type="ECO:0000256" key="5">
    <source>
        <dbReference type="ARBA" id="ARBA00022833"/>
    </source>
</evidence>
<dbReference type="InterPro" id="IPR016161">
    <property type="entry name" value="Ald_DH/histidinol_DH"/>
</dbReference>
<keyword evidence="8" id="KW-0028">Amino-acid biosynthesis</keyword>
<gene>
    <name evidence="8 15" type="primary">hisD</name>
    <name evidence="15" type="ORF">H1164_08940</name>
</gene>
<dbReference type="GO" id="GO:0004399">
    <property type="term" value="F:histidinol dehydrogenase activity"/>
    <property type="evidence" value="ECO:0007669"/>
    <property type="project" value="UniProtKB-UniRule"/>
</dbReference>
<feature type="binding site" evidence="8 12">
    <location>
        <position position="251"/>
    </location>
    <ligand>
        <name>substrate</name>
    </ligand>
</feature>
<feature type="binding site" evidence="8 12">
    <location>
        <position position="412"/>
    </location>
    <ligand>
        <name>substrate</name>
    </ligand>
</feature>
<dbReference type="Proteomes" id="UP000530514">
    <property type="component" value="Unassembled WGS sequence"/>
</dbReference>
<keyword evidence="5 8" id="KW-0862">Zinc</keyword>
<dbReference type="PANTHER" id="PTHR21256">
    <property type="entry name" value="HISTIDINOL DEHYDROGENASE HDH"/>
    <property type="match status" value="1"/>
</dbReference>
<dbReference type="InterPro" id="IPR012131">
    <property type="entry name" value="Hstdl_DH"/>
</dbReference>
<reference evidence="15 16" key="1">
    <citation type="submission" date="2020-07" db="EMBL/GenBank/DDBJ databases">
        <authorList>
            <person name="Feng H."/>
        </authorList>
    </citation>
    <scope>NUCLEOTIDE SEQUENCE [LARGE SCALE GENOMIC DNA]</scope>
    <source>
        <strain evidence="16">s-11</strain>
    </source>
</reference>
<comment type="caution">
    <text evidence="15">The sequence shown here is derived from an EMBL/GenBank/DDBJ whole genome shotgun (WGS) entry which is preliminary data.</text>
</comment>
<feature type="binding site" evidence="8 13">
    <location>
        <position position="353"/>
    </location>
    <ligand>
        <name>Zn(2+)</name>
        <dbReference type="ChEBI" id="CHEBI:29105"/>
    </ligand>
</feature>
<feature type="binding site" evidence="8 12">
    <location>
        <position position="353"/>
    </location>
    <ligand>
        <name>substrate</name>
    </ligand>
</feature>
<comment type="function">
    <text evidence="1 8">Catalyzes the sequential NAD-dependent oxidations of L-histidinol to L-histidinaldehyde and then to L-histidine.</text>
</comment>
<feature type="active site" description="Proton acceptor" evidence="8 10">
    <location>
        <position position="320"/>
    </location>
</feature>
<dbReference type="UniPathway" id="UPA00031">
    <property type="reaction ID" value="UER00014"/>
</dbReference>
<dbReference type="NCBIfam" id="TIGR00069">
    <property type="entry name" value="hisD"/>
    <property type="match status" value="1"/>
</dbReference>
<feature type="binding site" evidence="8 13">
    <location>
        <position position="412"/>
    </location>
    <ligand>
        <name>Zn(2+)</name>
        <dbReference type="ChEBI" id="CHEBI:29105"/>
    </ligand>
</feature>
<feature type="binding site" evidence="8 12">
    <location>
        <position position="229"/>
    </location>
    <ligand>
        <name>substrate</name>
    </ligand>
</feature>
<evidence type="ECO:0000313" key="15">
    <source>
        <dbReference type="EMBL" id="MBA4543028.1"/>
    </source>
</evidence>
<accession>A0A7W2AIM1</accession>
<evidence type="ECO:0000256" key="2">
    <source>
        <dbReference type="ARBA" id="ARBA00010178"/>
    </source>
</evidence>
<dbReference type="Gene3D" id="1.20.5.1300">
    <property type="match status" value="1"/>
</dbReference>
<evidence type="ECO:0000313" key="16">
    <source>
        <dbReference type="Proteomes" id="UP000530514"/>
    </source>
</evidence>
<feature type="binding site" evidence="8 11">
    <location>
        <position position="121"/>
    </location>
    <ligand>
        <name>NAD(+)</name>
        <dbReference type="ChEBI" id="CHEBI:57540"/>
    </ligand>
</feature>
<keyword evidence="16" id="KW-1185">Reference proteome</keyword>
<evidence type="ECO:0000256" key="11">
    <source>
        <dbReference type="PIRSR" id="PIRSR000099-2"/>
    </source>
</evidence>
<comment type="catalytic activity">
    <reaction evidence="7 8">
        <text>L-histidinol + 2 NAD(+) + H2O = L-histidine + 2 NADH + 3 H(+)</text>
        <dbReference type="Rhea" id="RHEA:20641"/>
        <dbReference type="ChEBI" id="CHEBI:15377"/>
        <dbReference type="ChEBI" id="CHEBI:15378"/>
        <dbReference type="ChEBI" id="CHEBI:57540"/>
        <dbReference type="ChEBI" id="CHEBI:57595"/>
        <dbReference type="ChEBI" id="CHEBI:57699"/>
        <dbReference type="ChEBI" id="CHEBI:57945"/>
        <dbReference type="EC" id="1.1.1.23"/>
    </reaction>
</comment>
<keyword evidence="8" id="KW-0368">Histidine biosynthesis</keyword>
<dbReference type="GO" id="GO:0005829">
    <property type="term" value="C:cytosol"/>
    <property type="evidence" value="ECO:0007669"/>
    <property type="project" value="TreeGrafter"/>
</dbReference>
<evidence type="ECO:0000256" key="13">
    <source>
        <dbReference type="PIRSR" id="PIRSR000099-4"/>
    </source>
</evidence>
<evidence type="ECO:0000256" key="8">
    <source>
        <dbReference type="HAMAP-Rule" id="MF_01024"/>
    </source>
</evidence>
<feature type="binding site" evidence="8 12">
    <location>
        <position position="320"/>
    </location>
    <ligand>
        <name>substrate</name>
    </ligand>
</feature>